<accession>A0A0E9QVK0</accession>
<evidence type="ECO:0000313" key="1">
    <source>
        <dbReference type="EMBL" id="JAH20260.1"/>
    </source>
</evidence>
<name>A0A0E9QVK0_ANGAN</name>
<dbReference type="EMBL" id="GBXM01088317">
    <property type="protein sequence ID" value="JAH20260.1"/>
    <property type="molecule type" value="Transcribed_RNA"/>
</dbReference>
<proteinExistence type="predicted"/>
<sequence length="34" mass="3814">MSLSQSFINKMVGVKPFSVYWVSVCHSFSLSCTL</sequence>
<reference evidence="1" key="2">
    <citation type="journal article" date="2015" name="Fish Shellfish Immunol.">
        <title>Early steps in the European eel (Anguilla anguilla)-Vibrio vulnificus interaction in the gills: Role of the RtxA13 toxin.</title>
        <authorList>
            <person name="Callol A."/>
            <person name="Pajuelo D."/>
            <person name="Ebbesson L."/>
            <person name="Teles M."/>
            <person name="MacKenzie S."/>
            <person name="Amaro C."/>
        </authorList>
    </citation>
    <scope>NUCLEOTIDE SEQUENCE</scope>
</reference>
<organism evidence="1">
    <name type="scientific">Anguilla anguilla</name>
    <name type="common">European freshwater eel</name>
    <name type="synonym">Muraena anguilla</name>
    <dbReference type="NCBI Taxonomy" id="7936"/>
    <lineage>
        <taxon>Eukaryota</taxon>
        <taxon>Metazoa</taxon>
        <taxon>Chordata</taxon>
        <taxon>Craniata</taxon>
        <taxon>Vertebrata</taxon>
        <taxon>Euteleostomi</taxon>
        <taxon>Actinopterygii</taxon>
        <taxon>Neopterygii</taxon>
        <taxon>Teleostei</taxon>
        <taxon>Anguilliformes</taxon>
        <taxon>Anguillidae</taxon>
        <taxon>Anguilla</taxon>
    </lineage>
</organism>
<protein>
    <submittedName>
        <fullName evidence="1">Uncharacterized protein</fullName>
    </submittedName>
</protein>
<reference evidence="1" key="1">
    <citation type="submission" date="2014-11" db="EMBL/GenBank/DDBJ databases">
        <authorList>
            <person name="Amaro Gonzalez C."/>
        </authorList>
    </citation>
    <scope>NUCLEOTIDE SEQUENCE</scope>
</reference>
<dbReference type="AlphaFoldDB" id="A0A0E9QVK0"/>